<comment type="caution">
    <text evidence="3">The sequence shown here is derived from an EMBL/GenBank/DDBJ whole genome shotgun (WGS) entry which is preliminary data.</text>
</comment>
<accession>A0A2A7AML7</accession>
<keyword evidence="3" id="KW-0489">Methyltransferase</keyword>
<dbReference type="InterPro" id="IPR029063">
    <property type="entry name" value="SAM-dependent_MTases_sf"/>
</dbReference>
<dbReference type="GO" id="GO:0016126">
    <property type="term" value="P:sterol biosynthetic process"/>
    <property type="evidence" value="ECO:0007669"/>
    <property type="project" value="TreeGrafter"/>
</dbReference>
<evidence type="ECO:0000259" key="2">
    <source>
        <dbReference type="Pfam" id="PF08241"/>
    </source>
</evidence>
<evidence type="ECO:0000313" key="3">
    <source>
        <dbReference type="EMBL" id="PDX80387.1"/>
    </source>
</evidence>
<dbReference type="PANTHER" id="PTHR44068:SF1">
    <property type="entry name" value="HYPOTHETICAL LOC100005854"/>
    <property type="match status" value="1"/>
</dbReference>
<dbReference type="PANTHER" id="PTHR44068">
    <property type="entry name" value="ZGC:194242"/>
    <property type="match status" value="1"/>
</dbReference>
<dbReference type="Proteomes" id="UP000220005">
    <property type="component" value="Unassembled WGS sequence"/>
</dbReference>
<dbReference type="InterPro" id="IPR013216">
    <property type="entry name" value="Methyltransf_11"/>
</dbReference>
<dbReference type="GO" id="GO:0003838">
    <property type="term" value="F:sterol 24-C-methyltransferase activity"/>
    <property type="evidence" value="ECO:0007669"/>
    <property type="project" value="TreeGrafter"/>
</dbReference>
<organism evidence="3 4">
    <name type="scientific">Faecalibacterium prausnitzii</name>
    <dbReference type="NCBI Taxonomy" id="853"/>
    <lineage>
        <taxon>Bacteria</taxon>
        <taxon>Bacillati</taxon>
        <taxon>Bacillota</taxon>
        <taxon>Clostridia</taxon>
        <taxon>Eubacteriales</taxon>
        <taxon>Oscillospiraceae</taxon>
        <taxon>Faecalibacterium</taxon>
    </lineage>
</organism>
<keyword evidence="1 3" id="KW-0808">Transferase</keyword>
<evidence type="ECO:0000313" key="4">
    <source>
        <dbReference type="Proteomes" id="UP000220005"/>
    </source>
</evidence>
<name>A0A2A7AML7_9FIRM</name>
<sequence>MSFFENTRKPVGFGGKIMVAMMNFGHSAMAEWGLSFLQLAPNAMVLDCGCGGGANIKTLLKLCPNGKVQGIDYSAVSVEKARKVNARAIAAGRCTVQQASVAELPFEAEQFDVVTAFETVYFWLELAQNFREVYRVLKPGGVFFICNEANDETTKDDKWTQIIDGMTIYTDTALKEYLEQAGFCQIQSHKNKKGWLCVTAQKRTSPVWITRRI</sequence>
<dbReference type="Gene3D" id="3.40.50.150">
    <property type="entry name" value="Vaccinia Virus protein VP39"/>
    <property type="match status" value="1"/>
</dbReference>
<protein>
    <submittedName>
        <fullName evidence="3">SAM-dependent methyltransferase</fullName>
    </submittedName>
</protein>
<evidence type="ECO:0000256" key="1">
    <source>
        <dbReference type="ARBA" id="ARBA00022679"/>
    </source>
</evidence>
<dbReference type="Pfam" id="PF08241">
    <property type="entry name" value="Methyltransf_11"/>
    <property type="match status" value="1"/>
</dbReference>
<dbReference type="SUPFAM" id="SSF53335">
    <property type="entry name" value="S-adenosyl-L-methionine-dependent methyltransferases"/>
    <property type="match status" value="1"/>
</dbReference>
<feature type="domain" description="Methyltransferase type 11" evidence="2">
    <location>
        <begin position="46"/>
        <end position="145"/>
    </location>
</feature>
<dbReference type="AlphaFoldDB" id="A0A2A7AML7"/>
<dbReference type="EMBL" id="NMTY01000031">
    <property type="protein sequence ID" value="PDX80387.1"/>
    <property type="molecule type" value="Genomic_DNA"/>
</dbReference>
<dbReference type="RefSeq" id="WP_097840138.1">
    <property type="nucleotide sequence ID" value="NZ_NMTY01000031.1"/>
</dbReference>
<proteinExistence type="predicted"/>
<gene>
    <name evidence="3" type="ORF">CGS58_12960</name>
</gene>
<reference evidence="3 4" key="1">
    <citation type="journal article" date="2017" name="Front. Microbiol.">
        <title>New Insights into the Diversity of the Genus Faecalibacterium.</title>
        <authorList>
            <person name="Benevides L."/>
            <person name="Burman S."/>
            <person name="Martin R."/>
            <person name="Robert V."/>
            <person name="Thomas M."/>
            <person name="Miquel S."/>
            <person name="Chain F."/>
            <person name="Sokol H."/>
            <person name="Bermudez-Humaran L.G."/>
            <person name="Morrison M."/>
            <person name="Langella P."/>
            <person name="Azevedo V.A."/>
            <person name="Chatel J.M."/>
            <person name="Soares S."/>
        </authorList>
    </citation>
    <scope>NUCLEOTIDE SEQUENCE [LARGE SCALE GENOMIC DNA]</scope>
    <source>
        <strain evidence="3 4">CNCM I 4575</strain>
    </source>
</reference>
<dbReference type="CDD" id="cd02440">
    <property type="entry name" value="AdoMet_MTases"/>
    <property type="match status" value="1"/>
</dbReference>
<dbReference type="GO" id="GO:0032259">
    <property type="term" value="P:methylation"/>
    <property type="evidence" value="ECO:0007669"/>
    <property type="project" value="UniProtKB-KW"/>
</dbReference>
<dbReference type="InterPro" id="IPR050447">
    <property type="entry name" value="Erg6_SMT_methyltransf"/>
</dbReference>